<gene>
    <name evidence="1" type="ORF">KFK09_023880</name>
</gene>
<evidence type="ECO:0000313" key="2">
    <source>
        <dbReference type="Proteomes" id="UP000829196"/>
    </source>
</evidence>
<reference evidence="1" key="1">
    <citation type="journal article" date="2022" name="Front. Genet.">
        <title>Chromosome-Scale Assembly of the Dendrobium nobile Genome Provides Insights Into the Molecular Mechanism of the Biosynthesis of the Medicinal Active Ingredient of Dendrobium.</title>
        <authorList>
            <person name="Xu Q."/>
            <person name="Niu S.-C."/>
            <person name="Li K.-L."/>
            <person name="Zheng P.-J."/>
            <person name="Zhang X.-J."/>
            <person name="Jia Y."/>
            <person name="Liu Y."/>
            <person name="Niu Y.-X."/>
            <person name="Yu L.-H."/>
            <person name="Chen D.-F."/>
            <person name="Zhang G.-Q."/>
        </authorList>
    </citation>
    <scope>NUCLEOTIDE SEQUENCE</scope>
    <source>
        <tissue evidence="1">Leaf</tissue>
    </source>
</reference>
<evidence type="ECO:0000313" key="1">
    <source>
        <dbReference type="EMBL" id="KAI0493755.1"/>
    </source>
</evidence>
<dbReference type="AlphaFoldDB" id="A0A8T3AHP9"/>
<sequence length="69" mass="8217">MFQQSCMGVAFIFLSRVERLILTEGGHYKVMVDIMYFSVNRMLMKWRNLSEQVLRRGNKQLQENTKITT</sequence>
<accession>A0A8T3AHP9</accession>
<protein>
    <submittedName>
        <fullName evidence="1">Uncharacterized protein</fullName>
    </submittedName>
</protein>
<name>A0A8T3AHP9_DENNO</name>
<organism evidence="1 2">
    <name type="scientific">Dendrobium nobile</name>
    <name type="common">Orchid</name>
    <dbReference type="NCBI Taxonomy" id="94219"/>
    <lineage>
        <taxon>Eukaryota</taxon>
        <taxon>Viridiplantae</taxon>
        <taxon>Streptophyta</taxon>
        <taxon>Embryophyta</taxon>
        <taxon>Tracheophyta</taxon>
        <taxon>Spermatophyta</taxon>
        <taxon>Magnoliopsida</taxon>
        <taxon>Liliopsida</taxon>
        <taxon>Asparagales</taxon>
        <taxon>Orchidaceae</taxon>
        <taxon>Epidendroideae</taxon>
        <taxon>Malaxideae</taxon>
        <taxon>Dendrobiinae</taxon>
        <taxon>Dendrobium</taxon>
    </lineage>
</organism>
<dbReference type="Proteomes" id="UP000829196">
    <property type="component" value="Unassembled WGS sequence"/>
</dbReference>
<proteinExistence type="predicted"/>
<dbReference type="EMBL" id="JAGYWB010000017">
    <property type="protein sequence ID" value="KAI0493755.1"/>
    <property type="molecule type" value="Genomic_DNA"/>
</dbReference>
<keyword evidence="2" id="KW-1185">Reference proteome</keyword>
<comment type="caution">
    <text evidence="1">The sequence shown here is derived from an EMBL/GenBank/DDBJ whole genome shotgun (WGS) entry which is preliminary data.</text>
</comment>